<comment type="caution">
    <text evidence="2">The sequence shown here is derived from an EMBL/GenBank/DDBJ whole genome shotgun (WGS) entry which is preliminary data.</text>
</comment>
<keyword evidence="1" id="KW-1133">Transmembrane helix</keyword>
<proteinExistence type="predicted"/>
<keyword evidence="1" id="KW-0472">Membrane</keyword>
<dbReference type="Proteomes" id="UP001501115">
    <property type="component" value="Unassembled WGS sequence"/>
</dbReference>
<gene>
    <name evidence="2" type="ORF">GCM10023086_75390</name>
</gene>
<protein>
    <submittedName>
        <fullName evidence="2">Uncharacterized protein</fullName>
    </submittedName>
</protein>
<dbReference type="EMBL" id="BAABET010000018">
    <property type="protein sequence ID" value="GAA4340058.1"/>
    <property type="molecule type" value="Genomic_DNA"/>
</dbReference>
<keyword evidence="1" id="KW-0812">Transmembrane</keyword>
<dbReference type="Pfam" id="PF19862">
    <property type="entry name" value="DUF6336"/>
    <property type="match status" value="1"/>
</dbReference>
<feature type="transmembrane region" description="Helical" evidence="1">
    <location>
        <begin position="20"/>
        <end position="42"/>
    </location>
</feature>
<reference evidence="3" key="1">
    <citation type="journal article" date="2019" name="Int. J. Syst. Evol. Microbiol.">
        <title>The Global Catalogue of Microorganisms (GCM) 10K type strain sequencing project: providing services to taxonomists for standard genome sequencing and annotation.</title>
        <authorList>
            <consortium name="The Broad Institute Genomics Platform"/>
            <consortium name="The Broad Institute Genome Sequencing Center for Infectious Disease"/>
            <person name="Wu L."/>
            <person name="Ma J."/>
        </authorList>
    </citation>
    <scope>NUCLEOTIDE SEQUENCE [LARGE SCALE GENOMIC DNA]</scope>
    <source>
        <strain evidence="3">JCM 31290</strain>
    </source>
</reference>
<feature type="transmembrane region" description="Helical" evidence="1">
    <location>
        <begin position="97"/>
        <end position="125"/>
    </location>
</feature>
<evidence type="ECO:0000256" key="1">
    <source>
        <dbReference type="SAM" id="Phobius"/>
    </source>
</evidence>
<evidence type="ECO:0000313" key="2">
    <source>
        <dbReference type="EMBL" id="GAA4340058.1"/>
    </source>
</evidence>
<keyword evidence="3" id="KW-1185">Reference proteome</keyword>
<name>A0ABP8HJ26_9ACTN</name>
<sequence>MPRTRTEDAIIRPLLRIRHVAARGALYGLAAVPLLGVASLFFGDHHDRTTFLAVAGGFAAAMAVVGIIIGLVFWWACGGDIRRCRDWRTVKGLAGPVTVAAPVLLRVGALALVLFPGAFGLHVLVDGAEYGSWLYGN</sequence>
<accession>A0ABP8HJ26</accession>
<feature type="transmembrane region" description="Helical" evidence="1">
    <location>
        <begin position="54"/>
        <end position="76"/>
    </location>
</feature>
<evidence type="ECO:0000313" key="3">
    <source>
        <dbReference type="Proteomes" id="UP001501115"/>
    </source>
</evidence>
<dbReference type="RefSeq" id="WP_345666253.1">
    <property type="nucleotide sequence ID" value="NZ_BAABET010000018.1"/>
</dbReference>
<organism evidence="2 3">
    <name type="scientific">Streptomyces venetus</name>
    <dbReference type="NCBI Taxonomy" id="1701086"/>
    <lineage>
        <taxon>Bacteria</taxon>
        <taxon>Bacillati</taxon>
        <taxon>Actinomycetota</taxon>
        <taxon>Actinomycetes</taxon>
        <taxon>Kitasatosporales</taxon>
        <taxon>Streptomycetaceae</taxon>
        <taxon>Streptomyces</taxon>
    </lineage>
</organism>
<dbReference type="InterPro" id="IPR046299">
    <property type="entry name" value="DUF6336"/>
</dbReference>